<dbReference type="EMBL" id="SHKI01000008">
    <property type="protein sequence ID" value="RZT60545.1"/>
    <property type="molecule type" value="Genomic_DNA"/>
</dbReference>
<sequence>MGVLFVLVALILVAPIPVRVTGGFVCAEVSAQCVEADSLMWYPLICFFVRP</sequence>
<name>A0A4Q7TIS3_9MICO</name>
<comment type="caution">
    <text evidence="1">The sequence shown here is derived from an EMBL/GenBank/DDBJ whole genome shotgun (WGS) entry which is preliminary data.</text>
</comment>
<protein>
    <submittedName>
        <fullName evidence="1">Uncharacterized protein</fullName>
    </submittedName>
</protein>
<reference evidence="1 2" key="1">
    <citation type="journal article" date="2015" name="Stand. Genomic Sci.">
        <title>Genomic Encyclopedia of Bacterial and Archaeal Type Strains, Phase III: the genomes of soil and plant-associated and newly described type strains.</title>
        <authorList>
            <person name="Whitman W.B."/>
            <person name="Woyke T."/>
            <person name="Klenk H.P."/>
            <person name="Zhou Y."/>
            <person name="Lilburn T.G."/>
            <person name="Beck B.J."/>
            <person name="De Vos P."/>
            <person name="Vandamme P."/>
            <person name="Eisen J.A."/>
            <person name="Garrity G."/>
            <person name="Hugenholtz P."/>
            <person name="Kyrpides N.C."/>
        </authorList>
    </citation>
    <scope>NUCLEOTIDE SEQUENCE [LARGE SCALE GENOMIC DNA]</scope>
    <source>
        <strain evidence="1 2">RF6</strain>
    </source>
</reference>
<accession>A0A4Q7TIS3</accession>
<dbReference type="AlphaFoldDB" id="A0A4Q7TIS3"/>
<organism evidence="1 2">
    <name type="scientific">Leucobacter luti</name>
    <dbReference type="NCBI Taxonomy" id="340320"/>
    <lineage>
        <taxon>Bacteria</taxon>
        <taxon>Bacillati</taxon>
        <taxon>Actinomycetota</taxon>
        <taxon>Actinomycetes</taxon>
        <taxon>Micrococcales</taxon>
        <taxon>Microbacteriaceae</taxon>
        <taxon>Leucobacter</taxon>
    </lineage>
</organism>
<proteinExistence type="predicted"/>
<evidence type="ECO:0000313" key="2">
    <source>
        <dbReference type="Proteomes" id="UP000291832"/>
    </source>
</evidence>
<keyword evidence="2" id="KW-1185">Reference proteome</keyword>
<evidence type="ECO:0000313" key="1">
    <source>
        <dbReference type="EMBL" id="RZT60545.1"/>
    </source>
</evidence>
<gene>
    <name evidence="1" type="ORF">EV139_2990</name>
</gene>
<dbReference type="Proteomes" id="UP000291832">
    <property type="component" value="Unassembled WGS sequence"/>
</dbReference>